<feature type="signal peptide" evidence="3">
    <location>
        <begin position="1"/>
        <end position="17"/>
    </location>
</feature>
<feature type="compositionally biased region" description="Low complexity" evidence="2">
    <location>
        <begin position="279"/>
        <end position="294"/>
    </location>
</feature>
<sequence length="537" mass="59206">MRFRWDAILVLAAPVVGSFIPSVKTCASHYSSPSATQLDVGGLFNAFRGNNNNNNNNDDRNRRRRNQDYDDDYGSYYNDNQQRDAYQGDRATRRYSGEHGLGGTSSPYYGVTPDGYSSMPLMTGGRGDPDGVDPTAYGPDSPSYLGGRSGNAPNIKKLAPQTRFTTSASPAPDTRSKRAYVPNLDPDYFQYQERPEDLDAVGMSPAAGGTSGYASSNQGGNNLSGTSVPRQTERDTDRTPVGGAAGTSSRSYPERSSDSGNKGSGAEENRISGPGGSRIPGPIGSRIPGPIRSSPKSENRPDMISTRDVPAMNRGGNTESRSPYPRSEDDISDGPNPYNSPDERSFRSEEDDYYTTEEPPADDEDDFTRGDPAEINGGYSPGDYGFGSINGEDDDYPLPAPYVDGRWDTNDRTVLSLMEALKKVQTLAQDNKTLRRELQVARGVEEDLILGQERLEREVSSLQNQLIQLQNRFRTSEYERQALQERLNMLIQERDDTRVNYRQNLSIDNRLYQAEKRLRAQRIYVNEPPGAEGGNPP</sequence>
<gene>
    <name evidence="4" type="ORF">SEMRO_252_G099520.1</name>
</gene>
<keyword evidence="5" id="KW-1185">Reference proteome</keyword>
<dbReference type="AlphaFoldDB" id="A0A9N8DU76"/>
<feature type="chain" id="PRO_5040250784" evidence="3">
    <location>
        <begin position="18"/>
        <end position="537"/>
    </location>
</feature>
<protein>
    <submittedName>
        <fullName evidence="4">Uncharacterized protein</fullName>
    </submittedName>
</protein>
<evidence type="ECO:0000313" key="4">
    <source>
        <dbReference type="EMBL" id="CAB9506044.1"/>
    </source>
</evidence>
<keyword evidence="1" id="KW-0175">Coiled coil</keyword>
<dbReference type="Proteomes" id="UP001153069">
    <property type="component" value="Unassembled WGS sequence"/>
</dbReference>
<accession>A0A9N8DU76</accession>
<feature type="region of interest" description="Disordered" evidence="2">
    <location>
        <begin position="119"/>
        <end position="183"/>
    </location>
</feature>
<organism evidence="4 5">
    <name type="scientific">Seminavis robusta</name>
    <dbReference type="NCBI Taxonomy" id="568900"/>
    <lineage>
        <taxon>Eukaryota</taxon>
        <taxon>Sar</taxon>
        <taxon>Stramenopiles</taxon>
        <taxon>Ochrophyta</taxon>
        <taxon>Bacillariophyta</taxon>
        <taxon>Bacillariophyceae</taxon>
        <taxon>Bacillariophycidae</taxon>
        <taxon>Naviculales</taxon>
        <taxon>Naviculaceae</taxon>
        <taxon>Seminavis</taxon>
    </lineage>
</organism>
<feature type="compositionally biased region" description="Acidic residues" evidence="2">
    <location>
        <begin position="349"/>
        <end position="366"/>
    </location>
</feature>
<reference evidence="4" key="1">
    <citation type="submission" date="2020-06" db="EMBL/GenBank/DDBJ databases">
        <authorList>
            <consortium name="Plant Systems Biology data submission"/>
        </authorList>
    </citation>
    <scope>NUCLEOTIDE SEQUENCE</scope>
    <source>
        <strain evidence="4">D6</strain>
    </source>
</reference>
<feature type="compositionally biased region" description="Polar residues" evidence="2">
    <location>
        <begin position="212"/>
        <end position="230"/>
    </location>
</feature>
<comment type="caution">
    <text evidence="4">The sequence shown here is derived from an EMBL/GenBank/DDBJ whole genome shotgun (WGS) entry which is preliminary data.</text>
</comment>
<feature type="coiled-coil region" evidence="1">
    <location>
        <begin position="417"/>
        <end position="500"/>
    </location>
</feature>
<proteinExistence type="predicted"/>
<name>A0A9N8DU76_9STRA</name>
<dbReference type="EMBL" id="CAICTM010000251">
    <property type="protein sequence ID" value="CAB9506044.1"/>
    <property type="molecule type" value="Genomic_DNA"/>
</dbReference>
<feature type="region of interest" description="Disordered" evidence="2">
    <location>
        <begin position="47"/>
        <end position="88"/>
    </location>
</feature>
<evidence type="ECO:0000256" key="3">
    <source>
        <dbReference type="SAM" id="SignalP"/>
    </source>
</evidence>
<evidence type="ECO:0000313" key="5">
    <source>
        <dbReference type="Proteomes" id="UP001153069"/>
    </source>
</evidence>
<evidence type="ECO:0000256" key="2">
    <source>
        <dbReference type="SAM" id="MobiDB-lite"/>
    </source>
</evidence>
<evidence type="ECO:0000256" key="1">
    <source>
        <dbReference type="SAM" id="Coils"/>
    </source>
</evidence>
<feature type="region of interest" description="Disordered" evidence="2">
    <location>
        <begin position="200"/>
        <end position="396"/>
    </location>
</feature>
<keyword evidence="3" id="KW-0732">Signal</keyword>